<dbReference type="Proteomes" id="UP001164459">
    <property type="component" value="Chromosome"/>
</dbReference>
<dbReference type="Gene3D" id="1.20.120.330">
    <property type="entry name" value="Nucleotidyltransferases domain 2"/>
    <property type="match status" value="1"/>
</dbReference>
<reference evidence="1" key="1">
    <citation type="submission" date="2022-11" db="EMBL/GenBank/DDBJ databases">
        <title>Minimal conservation of predation-associated metabolite biosynthetic gene clusters underscores biosynthetic potential of Myxococcota including descriptions for ten novel species: Archangium lansinium sp. nov., Myxococcus landrumus sp. nov., Nannocystis bai.</title>
        <authorList>
            <person name="Ahearne A."/>
            <person name="Stevens C."/>
            <person name="Dowd S."/>
        </authorList>
    </citation>
    <scope>NUCLEOTIDE SEQUENCE</scope>
    <source>
        <strain evidence="1">Fl3</strain>
    </source>
</reference>
<dbReference type="EMBL" id="CP114040">
    <property type="protein sequence ID" value="WAS93396.1"/>
    <property type="molecule type" value="Genomic_DNA"/>
</dbReference>
<evidence type="ECO:0000313" key="1">
    <source>
        <dbReference type="EMBL" id="WAS93396.1"/>
    </source>
</evidence>
<accession>A0ABY7H2E1</accession>
<keyword evidence="2" id="KW-1185">Reference proteome</keyword>
<gene>
    <name evidence="1" type="ORF">O0S08_45205</name>
</gene>
<organism evidence="1 2">
    <name type="scientific">Nannocystis punicea</name>
    <dbReference type="NCBI Taxonomy" id="2995304"/>
    <lineage>
        <taxon>Bacteria</taxon>
        <taxon>Pseudomonadati</taxon>
        <taxon>Myxococcota</taxon>
        <taxon>Polyangia</taxon>
        <taxon>Nannocystales</taxon>
        <taxon>Nannocystaceae</taxon>
        <taxon>Nannocystis</taxon>
    </lineage>
</organism>
<protein>
    <recommendedName>
        <fullName evidence="3">HEPN domain-containing protein</fullName>
    </recommendedName>
</protein>
<proteinExistence type="predicted"/>
<sequence>MITPDALWTEALRQLDQAETEAARRVAIATLYYAIYHSAGSSLGLDTSASDSNHERLHGLLAGSREANHRRAAQRYRNLRTLRVRSHYYLHAEVSEGHVELALSHARAVRALLRFEPA</sequence>
<evidence type="ECO:0000313" key="2">
    <source>
        <dbReference type="Proteomes" id="UP001164459"/>
    </source>
</evidence>
<dbReference type="RefSeq" id="WP_269035728.1">
    <property type="nucleotide sequence ID" value="NZ_CP114040.1"/>
</dbReference>
<evidence type="ECO:0008006" key="3">
    <source>
        <dbReference type="Google" id="ProtNLM"/>
    </source>
</evidence>
<name>A0ABY7H2E1_9BACT</name>